<dbReference type="SUPFAM" id="SSF52540">
    <property type="entry name" value="P-loop containing nucleoside triphosphate hydrolases"/>
    <property type="match status" value="1"/>
</dbReference>
<dbReference type="InterPro" id="IPR002789">
    <property type="entry name" value="HerA_central"/>
</dbReference>
<evidence type="ECO:0000313" key="3">
    <source>
        <dbReference type="Proteomes" id="UP000618795"/>
    </source>
</evidence>
<dbReference type="Pfam" id="PF01935">
    <property type="entry name" value="DUF87"/>
    <property type="match status" value="1"/>
</dbReference>
<dbReference type="PANTHER" id="PTHR30121">
    <property type="entry name" value="UNCHARACTERIZED PROTEIN YJGR-RELATED"/>
    <property type="match status" value="1"/>
</dbReference>
<comment type="caution">
    <text evidence="2">The sequence shown here is derived from an EMBL/GenBank/DDBJ whole genome shotgun (WGS) entry which is preliminary data.</text>
</comment>
<evidence type="ECO:0000259" key="1">
    <source>
        <dbReference type="Pfam" id="PF01935"/>
    </source>
</evidence>
<dbReference type="InterPro" id="IPR027417">
    <property type="entry name" value="P-loop_NTPase"/>
</dbReference>
<dbReference type="InterPro" id="IPR051162">
    <property type="entry name" value="T4SS_component"/>
</dbReference>
<dbReference type="Proteomes" id="UP000618795">
    <property type="component" value="Unassembled WGS sequence"/>
</dbReference>
<gene>
    <name evidence="2" type="ORF">GCM10010260_60010</name>
</gene>
<keyword evidence="3" id="KW-1185">Reference proteome</keyword>
<organism evidence="2 3">
    <name type="scientific">Streptomyces filipinensis</name>
    <dbReference type="NCBI Taxonomy" id="66887"/>
    <lineage>
        <taxon>Bacteria</taxon>
        <taxon>Bacillati</taxon>
        <taxon>Actinomycetota</taxon>
        <taxon>Actinomycetes</taxon>
        <taxon>Kitasatosporales</taxon>
        <taxon>Streptomycetaceae</taxon>
        <taxon>Streptomyces</taxon>
    </lineage>
</organism>
<proteinExistence type="predicted"/>
<dbReference type="EMBL" id="BMTD01000015">
    <property type="protein sequence ID" value="GGV13077.1"/>
    <property type="molecule type" value="Genomic_DNA"/>
</dbReference>
<feature type="domain" description="Helicase HerA central" evidence="1">
    <location>
        <begin position="323"/>
        <end position="370"/>
    </location>
</feature>
<reference evidence="2" key="1">
    <citation type="journal article" date="2014" name="Int. J. Syst. Evol. Microbiol.">
        <title>Complete genome sequence of Corynebacterium casei LMG S-19264T (=DSM 44701T), isolated from a smear-ripened cheese.</title>
        <authorList>
            <consortium name="US DOE Joint Genome Institute (JGI-PGF)"/>
            <person name="Walter F."/>
            <person name="Albersmeier A."/>
            <person name="Kalinowski J."/>
            <person name="Ruckert C."/>
        </authorList>
    </citation>
    <scope>NUCLEOTIDE SEQUENCE</scope>
    <source>
        <strain evidence="2">JCM 4369</strain>
    </source>
</reference>
<dbReference type="Gene3D" id="3.40.50.300">
    <property type="entry name" value="P-loop containing nucleotide triphosphate hydrolases"/>
    <property type="match status" value="2"/>
</dbReference>
<protein>
    <recommendedName>
        <fullName evidence="1">Helicase HerA central domain-containing protein</fullName>
    </recommendedName>
</protein>
<dbReference type="PANTHER" id="PTHR30121:SF6">
    <property type="entry name" value="SLR6007 PROTEIN"/>
    <property type="match status" value="1"/>
</dbReference>
<reference evidence="2" key="2">
    <citation type="submission" date="2020-09" db="EMBL/GenBank/DDBJ databases">
        <authorList>
            <person name="Sun Q."/>
            <person name="Ohkuma M."/>
        </authorList>
    </citation>
    <scope>NUCLEOTIDE SEQUENCE</scope>
    <source>
        <strain evidence="2">JCM 4369</strain>
    </source>
</reference>
<evidence type="ECO:0000313" key="2">
    <source>
        <dbReference type="EMBL" id="GGV13077.1"/>
    </source>
</evidence>
<accession>A0A918IG36</accession>
<sequence length="793" mass="82512">MSAPREPGGSPTVAGVTLAVVRLPAQATVPAPEGAPRTVDDVLRLRLTEFLSGIRPCDSVAVHARVRRDPAAGTARVTLRLTGQPQTVAGHTDRFRDLLAGLTDLETTDGGRTGADGALVWRLSAGPAGRTPGRRLAFWPPDGLRWAPLLDAVERAAGACAVRVALTPLAPPRTVVPVLRRAVRRLAGQPTAAAPDEAGAGEAAAQAAPMAALDALDRALVAFHATLTVTADAPAVAAELAAALGAPGLSPEPVPALPRSGNLELVRAGAIVAPHTAAGLLPLPALPMEAVTRHTRRPAIVSRYAPEPEGPGVWLGRSAGGRPYRLRMPDLNQHLLVTGMTGFGKTTTVMTLLRRMWREHAVPYLVIDPEKTVYLPLAARAFRLGHDGTQINPLAVPEGVDRSAFADTVAECLDSATGLSASWPFAAAALRNAVSDLFQSDEPATVATLYRAVLEQASVHGGTGEQAANLRASLGQRVQSLLAGAGGDALAGGPGAGLDWGRLLAEPSVITLADFGDRAARQLAFGLLLAGLVAYRRAHPLAGFGHLAVLEEAHLLLGGGHTPGPSGPQSSAAAEAAATAIATQRSYGQGFVLVTQSPRQLPEAVTGLFPNLLTHRLHGEPGPGAVGQVAEQVPMLGRGEAFVVTAGGHPEPVWVSVTPEPAKPADPFDPAVSGPPASGRTEPAERIWCQACPRPCAARHWLRLLPEVEDELAGVPQEAQAEAALGALGDRVRRDAMRFTYEELHAGFYCVIARALTRARAADRRGAAAAVREARVMADRVAADTRRGAEHDS</sequence>
<dbReference type="AlphaFoldDB" id="A0A918IG36"/>
<name>A0A918IG36_9ACTN</name>
<dbReference type="RefSeq" id="WP_191876598.1">
    <property type="nucleotide sequence ID" value="NZ_BMTD01000015.1"/>
</dbReference>